<feature type="compositionally biased region" description="Polar residues" evidence="1">
    <location>
        <begin position="1"/>
        <end position="11"/>
    </location>
</feature>
<feature type="region of interest" description="Disordered" evidence="1">
    <location>
        <begin position="1"/>
        <end position="22"/>
    </location>
</feature>
<gene>
    <name evidence="2" type="ORF">OEZ85_013403</name>
</gene>
<feature type="compositionally biased region" description="Basic and acidic residues" evidence="1">
    <location>
        <begin position="65"/>
        <end position="77"/>
    </location>
</feature>
<evidence type="ECO:0000313" key="2">
    <source>
        <dbReference type="EMBL" id="WIA16749.1"/>
    </source>
</evidence>
<dbReference type="Proteomes" id="UP001244341">
    <property type="component" value="Chromosome 7b"/>
</dbReference>
<feature type="compositionally biased region" description="Acidic residues" evidence="1">
    <location>
        <begin position="78"/>
        <end position="89"/>
    </location>
</feature>
<organism evidence="2 3">
    <name type="scientific">Tetradesmus obliquus</name>
    <name type="common">Green alga</name>
    <name type="synonym">Acutodesmus obliquus</name>
    <dbReference type="NCBI Taxonomy" id="3088"/>
    <lineage>
        <taxon>Eukaryota</taxon>
        <taxon>Viridiplantae</taxon>
        <taxon>Chlorophyta</taxon>
        <taxon>core chlorophytes</taxon>
        <taxon>Chlorophyceae</taxon>
        <taxon>CS clade</taxon>
        <taxon>Sphaeropleales</taxon>
        <taxon>Scenedesmaceae</taxon>
        <taxon>Tetradesmus</taxon>
    </lineage>
</organism>
<evidence type="ECO:0000256" key="1">
    <source>
        <dbReference type="SAM" id="MobiDB-lite"/>
    </source>
</evidence>
<reference evidence="2 3" key="1">
    <citation type="submission" date="2023-05" db="EMBL/GenBank/DDBJ databases">
        <title>A 100% complete, gapless, phased diploid assembly of the Scenedesmus obliquus UTEX 3031 genome.</title>
        <authorList>
            <person name="Biondi T.C."/>
            <person name="Hanschen E.R."/>
            <person name="Kwon T."/>
            <person name="Eng W."/>
            <person name="Kruse C.P.S."/>
            <person name="Koehler S.I."/>
            <person name="Kunde Y."/>
            <person name="Gleasner C.D."/>
            <person name="You Mak K.T."/>
            <person name="Polle J."/>
            <person name="Hovde B.T."/>
            <person name="Starkenburg S.R."/>
        </authorList>
    </citation>
    <scope>NUCLEOTIDE SEQUENCE [LARGE SCALE GENOMIC DNA]</scope>
    <source>
        <strain evidence="2 3">DOE0152z</strain>
    </source>
</reference>
<proteinExistence type="predicted"/>
<keyword evidence="3" id="KW-1185">Reference proteome</keyword>
<protein>
    <recommendedName>
        <fullName evidence="4">Ribosome biogenesis protein NOP53</fullName>
    </recommendedName>
</protein>
<name>A0ABY8U5M5_TETOB</name>
<evidence type="ECO:0008006" key="4">
    <source>
        <dbReference type="Google" id="ProtNLM"/>
    </source>
</evidence>
<evidence type="ECO:0000313" key="3">
    <source>
        <dbReference type="Proteomes" id="UP001244341"/>
    </source>
</evidence>
<sequence length="135" mass="14683">MCSLQPISSSFEARRGQKHKSARIQRTFRLALEEVEELLAARSNLTPATRHRPVDFTRPETYQHWLREGVSESSKEAGDDDEEDDDDESAAAIIRHPGEATAADAQQAGSGAALLAWLQRAAATPGAACKVRGRG</sequence>
<accession>A0ABY8U5M5</accession>
<feature type="region of interest" description="Disordered" evidence="1">
    <location>
        <begin position="45"/>
        <end position="90"/>
    </location>
</feature>
<dbReference type="EMBL" id="CP126214">
    <property type="protein sequence ID" value="WIA16749.1"/>
    <property type="molecule type" value="Genomic_DNA"/>
</dbReference>